<evidence type="ECO:0000259" key="5">
    <source>
        <dbReference type="PROSITE" id="PS51063"/>
    </source>
</evidence>
<reference evidence="6 7" key="1">
    <citation type="submission" date="2015-09" db="EMBL/GenBank/DDBJ databases">
        <authorList>
            <consortium name="Swine Surveillance"/>
        </authorList>
    </citation>
    <scope>NUCLEOTIDE SEQUENCE [LARGE SCALE GENOMIC DNA]</scope>
    <source>
        <strain evidence="6 7">CECT 7557</strain>
    </source>
</reference>
<dbReference type="PANTHER" id="PTHR24567">
    <property type="entry name" value="CRP FAMILY TRANSCRIPTIONAL REGULATORY PROTEIN"/>
    <property type="match status" value="1"/>
</dbReference>
<dbReference type="SMART" id="SM00419">
    <property type="entry name" value="HTH_CRP"/>
    <property type="match status" value="1"/>
</dbReference>
<dbReference type="PROSITE" id="PS50042">
    <property type="entry name" value="CNMP_BINDING_3"/>
    <property type="match status" value="1"/>
</dbReference>
<dbReference type="SUPFAM" id="SSF46785">
    <property type="entry name" value="Winged helix' DNA-binding domain"/>
    <property type="match status" value="1"/>
</dbReference>
<dbReference type="InterPro" id="IPR018488">
    <property type="entry name" value="cNMP-bd_CS"/>
</dbReference>
<dbReference type="InterPro" id="IPR000595">
    <property type="entry name" value="cNMP-bd_dom"/>
</dbReference>
<dbReference type="InterPro" id="IPR036388">
    <property type="entry name" value="WH-like_DNA-bd_sf"/>
</dbReference>
<keyword evidence="1" id="KW-0805">Transcription regulation</keyword>
<dbReference type="PRINTS" id="PR00034">
    <property type="entry name" value="HTHCRP"/>
</dbReference>
<dbReference type="PROSITE" id="PS00889">
    <property type="entry name" value="CNMP_BINDING_2"/>
    <property type="match status" value="1"/>
</dbReference>
<proteinExistence type="predicted"/>
<dbReference type="Pfam" id="PF13545">
    <property type="entry name" value="HTH_Crp_2"/>
    <property type="match status" value="1"/>
</dbReference>
<dbReference type="Pfam" id="PF00027">
    <property type="entry name" value="cNMP_binding"/>
    <property type="match status" value="1"/>
</dbReference>
<sequence length="227" mass="24553">MDSPPMDNTLPPDLSFLSGASERLRLMLESQATDVHLAAGDVLFELGDEGDALYAIVSGALEISTLSASGRKLSLDLMRAGAMFGEIALFDPGERTATATAVEPSHLRRLRNRDVLAQLAQHPELAGDMLRLAGQRMRWMTAQLNEQVFLPMPARLARKLLYLTRADGRGQLSLSQSELAEFVGATREAVSKTLSNWRKAGLIEISRGGLTILDRGGLTVLADPDGI</sequence>
<keyword evidence="7" id="KW-1185">Reference proteome</keyword>
<dbReference type="EMBL" id="CYSD01000024">
    <property type="protein sequence ID" value="CUH77983.1"/>
    <property type="molecule type" value="Genomic_DNA"/>
</dbReference>
<organism evidence="6 7">
    <name type="scientific">Tritonibacter multivorans</name>
    <dbReference type="NCBI Taxonomy" id="928856"/>
    <lineage>
        <taxon>Bacteria</taxon>
        <taxon>Pseudomonadati</taxon>
        <taxon>Pseudomonadota</taxon>
        <taxon>Alphaproteobacteria</taxon>
        <taxon>Rhodobacterales</taxon>
        <taxon>Paracoccaceae</taxon>
        <taxon>Tritonibacter</taxon>
    </lineage>
</organism>
<evidence type="ECO:0000313" key="6">
    <source>
        <dbReference type="EMBL" id="CUH77983.1"/>
    </source>
</evidence>
<dbReference type="CDD" id="cd00092">
    <property type="entry name" value="HTH_CRP"/>
    <property type="match status" value="1"/>
</dbReference>
<evidence type="ECO:0000256" key="1">
    <source>
        <dbReference type="ARBA" id="ARBA00023015"/>
    </source>
</evidence>
<feature type="domain" description="HTH crp-type" evidence="5">
    <location>
        <begin position="150"/>
        <end position="216"/>
    </location>
</feature>
<dbReference type="GO" id="GO:0005829">
    <property type="term" value="C:cytosol"/>
    <property type="evidence" value="ECO:0007669"/>
    <property type="project" value="TreeGrafter"/>
</dbReference>
<dbReference type="STRING" id="928856.SAMN04488049_10658"/>
<gene>
    <name evidence="6" type="primary">crp</name>
    <name evidence="6" type="ORF">TRM7557_01668</name>
</gene>
<dbReference type="InterPro" id="IPR018490">
    <property type="entry name" value="cNMP-bd_dom_sf"/>
</dbReference>
<dbReference type="PANTHER" id="PTHR24567:SF74">
    <property type="entry name" value="HTH-TYPE TRANSCRIPTIONAL REGULATOR ARCR"/>
    <property type="match status" value="1"/>
</dbReference>
<keyword evidence="2" id="KW-0238">DNA-binding</keyword>
<dbReference type="InterPro" id="IPR012318">
    <property type="entry name" value="HTH_CRP"/>
</dbReference>
<dbReference type="GO" id="GO:0003677">
    <property type="term" value="F:DNA binding"/>
    <property type="evidence" value="ECO:0007669"/>
    <property type="project" value="UniProtKB-KW"/>
</dbReference>
<dbReference type="Gene3D" id="2.60.120.10">
    <property type="entry name" value="Jelly Rolls"/>
    <property type="match status" value="1"/>
</dbReference>
<dbReference type="Gene3D" id="1.10.10.10">
    <property type="entry name" value="Winged helix-like DNA-binding domain superfamily/Winged helix DNA-binding domain"/>
    <property type="match status" value="1"/>
</dbReference>
<dbReference type="SMART" id="SM00100">
    <property type="entry name" value="cNMP"/>
    <property type="match status" value="1"/>
</dbReference>
<accession>A0A0P1G8R4</accession>
<dbReference type="InterPro" id="IPR036390">
    <property type="entry name" value="WH_DNA-bd_sf"/>
</dbReference>
<dbReference type="GO" id="GO:0003700">
    <property type="term" value="F:DNA-binding transcription factor activity"/>
    <property type="evidence" value="ECO:0007669"/>
    <property type="project" value="TreeGrafter"/>
</dbReference>
<evidence type="ECO:0000256" key="3">
    <source>
        <dbReference type="ARBA" id="ARBA00023163"/>
    </source>
</evidence>
<dbReference type="AlphaFoldDB" id="A0A0P1G8R4"/>
<evidence type="ECO:0000256" key="2">
    <source>
        <dbReference type="ARBA" id="ARBA00023125"/>
    </source>
</evidence>
<dbReference type="Proteomes" id="UP000052022">
    <property type="component" value="Unassembled WGS sequence"/>
</dbReference>
<evidence type="ECO:0000313" key="7">
    <source>
        <dbReference type="Proteomes" id="UP000052022"/>
    </source>
</evidence>
<dbReference type="CDD" id="cd00038">
    <property type="entry name" value="CAP_ED"/>
    <property type="match status" value="1"/>
</dbReference>
<feature type="domain" description="Cyclic nucleotide-binding" evidence="4">
    <location>
        <begin position="16"/>
        <end position="110"/>
    </location>
</feature>
<dbReference type="SUPFAM" id="SSF51206">
    <property type="entry name" value="cAMP-binding domain-like"/>
    <property type="match status" value="1"/>
</dbReference>
<keyword evidence="3" id="KW-0804">Transcription</keyword>
<dbReference type="InterPro" id="IPR050397">
    <property type="entry name" value="Env_Response_Regulators"/>
</dbReference>
<dbReference type="InterPro" id="IPR014710">
    <property type="entry name" value="RmlC-like_jellyroll"/>
</dbReference>
<protein>
    <submittedName>
        <fullName evidence="6">cAMP regulatory protein</fullName>
    </submittedName>
</protein>
<dbReference type="PROSITE" id="PS51063">
    <property type="entry name" value="HTH_CRP_2"/>
    <property type="match status" value="1"/>
</dbReference>
<name>A0A0P1G8R4_9RHOB</name>
<evidence type="ECO:0000259" key="4">
    <source>
        <dbReference type="PROSITE" id="PS50042"/>
    </source>
</evidence>